<feature type="compositionally biased region" description="Low complexity" evidence="1">
    <location>
        <begin position="233"/>
        <end position="277"/>
    </location>
</feature>
<feature type="compositionally biased region" description="Low complexity" evidence="1">
    <location>
        <begin position="333"/>
        <end position="361"/>
    </location>
</feature>
<name>A0A8H3F3P5_9LECA</name>
<feature type="compositionally biased region" description="Low complexity" evidence="1">
    <location>
        <begin position="312"/>
        <end position="326"/>
    </location>
</feature>
<feature type="region of interest" description="Disordered" evidence="1">
    <location>
        <begin position="1"/>
        <end position="35"/>
    </location>
</feature>
<evidence type="ECO:0000256" key="1">
    <source>
        <dbReference type="SAM" id="MobiDB-lite"/>
    </source>
</evidence>
<feature type="compositionally biased region" description="Polar residues" evidence="1">
    <location>
        <begin position="55"/>
        <end position="65"/>
    </location>
</feature>
<accession>A0A8H3F3P5</accession>
<feature type="compositionally biased region" description="Polar residues" evidence="1">
    <location>
        <begin position="390"/>
        <end position="403"/>
    </location>
</feature>
<gene>
    <name evidence="2" type="ORF">HETSPECPRED_003077</name>
</gene>
<dbReference type="Proteomes" id="UP000664521">
    <property type="component" value="Unassembled WGS sequence"/>
</dbReference>
<feature type="compositionally biased region" description="Polar residues" evidence="1">
    <location>
        <begin position="10"/>
        <end position="28"/>
    </location>
</feature>
<reference evidence="2" key="1">
    <citation type="submission" date="2021-03" db="EMBL/GenBank/DDBJ databases">
        <authorList>
            <person name="Tagirdzhanova G."/>
        </authorList>
    </citation>
    <scope>NUCLEOTIDE SEQUENCE</scope>
</reference>
<organism evidence="2 3">
    <name type="scientific">Heterodermia speciosa</name>
    <dbReference type="NCBI Taxonomy" id="116794"/>
    <lineage>
        <taxon>Eukaryota</taxon>
        <taxon>Fungi</taxon>
        <taxon>Dikarya</taxon>
        <taxon>Ascomycota</taxon>
        <taxon>Pezizomycotina</taxon>
        <taxon>Lecanoromycetes</taxon>
        <taxon>OSLEUM clade</taxon>
        <taxon>Lecanoromycetidae</taxon>
        <taxon>Caliciales</taxon>
        <taxon>Physciaceae</taxon>
        <taxon>Heterodermia</taxon>
    </lineage>
</organism>
<protein>
    <submittedName>
        <fullName evidence="2">Uncharacterized protein</fullName>
    </submittedName>
</protein>
<feature type="region of interest" description="Disordered" evidence="1">
    <location>
        <begin position="229"/>
        <end position="411"/>
    </location>
</feature>
<dbReference type="EMBL" id="CAJPDS010000019">
    <property type="protein sequence ID" value="CAF9917028.1"/>
    <property type="molecule type" value="Genomic_DNA"/>
</dbReference>
<dbReference type="OrthoDB" id="5420777at2759"/>
<feature type="region of interest" description="Disordered" evidence="1">
    <location>
        <begin position="55"/>
        <end position="79"/>
    </location>
</feature>
<proteinExistence type="predicted"/>
<feature type="compositionally biased region" description="Polar residues" evidence="1">
    <location>
        <begin position="362"/>
        <end position="375"/>
    </location>
</feature>
<dbReference type="AlphaFoldDB" id="A0A8H3F3P5"/>
<sequence length="1035" mass="103231">MRLRPRLHNRVQNSTAWISSRPTTSDFHSTAKEPSPSSFIYTTGITLSEPNSILHSTESTLSSGSPALPSQPLPYLSRVPSNGIKPTGAYGTGRTKPYYPPGNVTQGKPAFSGSGGLTCSGTYTVGPTEYLTVTLTTTVIIGTTKIAYGAPLPSAVVVEPLPFCTTVISGFSASGYNNPANIPFAQSYAYATVLVTKKTPIVEFTPESVGPIFPASTTPVPAQHIPESTLHKTTPSATPTTSSTIPSATSTTSSTIPSATPTTSSTIPSATSTTSGQAGSGGQSLTPGLDTPAVNIGNLPGLLPNVLHPPESGSAGSGSSSVQGGSIIQDGNSGSSQSAYPSEPSQSSGSQGSDGSSQSGQTPNSESSYGSTGNESPGLESGVGEGNTGSGANPSVGSSGTTSHEGEYPPAVVINPGVTTLNNVPVSIGPGGVVVGSHTVAAGAESTIVTVNGQTFTVEPSRIVAGGTTLPFSIAPNQPYISVTVGNVPVALGPKAAVIASTTYPLGSSPTAIIHDAQTYILGSSKLVAAQTTVNLPEGNPPLAFVTAGGEIFSVYSSQLEAPGITISIPTGPHPSQFVLRGETFTVNPSQLILPDRTIPLPRNMITPAPSSITAEGVLVSVGSSAVVIGSRTYPLQSPTSIIYNGHSISIGPNGVGMASTTIALPSIPTFSTVTEGALTLLVNPSEAVIQGHSYLLTQGAAPITTVIEGQSISIGPDGVAFAGTTAVIPRPTEAYHLTIIDGLTFSVGPTDVVVAGKTYAIGGGAKPQTATIGSEIISFGPGGIGLPGTTVAPTASIFTADGLIFSLEPTDAVIGGTTYRVGAGASPTTITVGGEIISIGPEGIGLPGTTVAPAASIVTADGLTFSIEPTDVVIKGTTYQVGAGASPTTITVEGETISIGPGGIGLPETTIAPASVVTADGLTFSLEPSDVVISGTTYPIGAGARQTTITVEGATVSIGPGGIGLPDTTILPPSTITPGPSSSIVLSPATSSSPEGSGLAFDDFAGACTTLRIPIDSISLPLFLGLWTLILLLV</sequence>
<keyword evidence="3" id="KW-1185">Reference proteome</keyword>
<comment type="caution">
    <text evidence="2">The sequence shown here is derived from an EMBL/GenBank/DDBJ whole genome shotgun (WGS) entry which is preliminary data.</text>
</comment>
<evidence type="ECO:0000313" key="2">
    <source>
        <dbReference type="EMBL" id="CAF9917028.1"/>
    </source>
</evidence>
<evidence type="ECO:0000313" key="3">
    <source>
        <dbReference type="Proteomes" id="UP000664521"/>
    </source>
</evidence>